<evidence type="ECO:0000256" key="3">
    <source>
        <dbReference type="RuleBase" id="RU364104"/>
    </source>
</evidence>
<dbReference type="RefSeq" id="XP_060460074.1">
    <property type="nucleotide sequence ID" value="XM_060603818.1"/>
</dbReference>
<keyword evidence="3" id="KW-0472">Membrane</keyword>
<feature type="region of interest" description="Disordered" evidence="4">
    <location>
        <begin position="97"/>
        <end position="116"/>
    </location>
</feature>
<dbReference type="Pfam" id="PF08583">
    <property type="entry name" value="Cmc1"/>
    <property type="match status" value="1"/>
</dbReference>
<evidence type="ECO:0000313" key="5">
    <source>
        <dbReference type="EMBL" id="BEI94809.1"/>
    </source>
</evidence>
<comment type="subcellular location">
    <subcellularLocation>
        <location evidence="3">Mitochondrion inner membrane</location>
    </subcellularLocation>
</comment>
<accession>A0AA48LAA3</accession>
<sequence>MEALSRREEEEVEVQVKKSALIACDELVRDFADCARGRTVTMPFMCGSQHKAMNACIKVHMTEERLDAAKLDYIANRSERGRQAVEKLFQERQEKLLRMSGRKENNPNFPHTEREA</sequence>
<comment type="similarity">
    <text evidence="1 3">Belongs to the CMC family.</text>
</comment>
<name>A0AA48LAA3_9TREE</name>
<dbReference type="Proteomes" id="UP001233271">
    <property type="component" value="Chromosome 7b"/>
</dbReference>
<dbReference type="AlphaFoldDB" id="A0AA48LAA3"/>
<dbReference type="GO" id="GO:0005743">
    <property type="term" value="C:mitochondrial inner membrane"/>
    <property type="evidence" value="ECO:0007669"/>
    <property type="project" value="UniProtKB-SubCell"/>
</dbReference>
<evidence type="ECO:0000313" key="6">
    <source>
        <dbReference type="Proteomes" id="UP001233271"/>
    </source>
</evidence>
<reference evidence="5" key="1">
    <citation type="journal article" date="2023" name="BMC Genomics">
        <title>Chromosome-level genome assemblies of Cutaneotrichosporon spp. (Trichosporonales, Basidiomycota) reveal imbalanced evolution between nucleotide sequences and chromosome synteny.</title>
        <authorList>
            <person name="Kobayashi Y."/>
            <person name="Kayamori A."/>
            <person name="Aoki K."/>
            <person name="Shiwa Y."/>
            <person name="Matsutani M."/>
            <person name="Fujita N."/>
            <person name="Sugita T."/>
            <person name="Iwasaki W."/>
            <person name="Tanaka N."/>
            <person name="Takashima M."/>
        </authorList>
    </citation>
    <scope>NUCLEOTIDE SEQUENCE</scope>
    <source>
        <strain evidence="5">HIS019</strain>
    </source>
</reference>
<keyword evidence="3" id="KW-0143">Chaperone</keyword>
<dbReference type="EMBL" id="AP028219">
    <property type="protein sequence ID" value="BEI94809.1"/>
    <property type="molecule type" value="Genomic_DNA"/>
</dbReference>
<protein>
    <recommendedName>
        <fullName evidence="3">COX assembly mitochondrial protein</fullName>
    </recommendedName>
</protein>
<keyword evidence="2" id="KW-1015">Disulfide bond</keyword>
<dbReference type="InterPro" id="IPR013892">
    <property type="entry name" value="Cyt_c_biogenesis_Cmc1-like"/>
</dbReference>
<evidence type="ECO:0000256" key="1">
    <source>
        <dbReference type="ARBA" id="ARBA00007347"/>
    </source>
</evidence>
<keyword evidence="3" id="KW-0496">Mitochondrion</keyword>
<dbReference type="KEGG" id="ccac:CcaHIS019_0703900"/>
<evidence type="ECO:0000256" key="4">
    <source>
        <dbReference type="SAM" id="MobiDB-lite"/>
    </source>
</evidence>
<proteinExistence type="inferred from homology"/>
<dbReference type="GeneID" id="85498679"/>
<gene>
    <name evidence="5" type="ORF">CcaverHIS019_0703900</name>
</gene>
<comment type="function">
    <text evidence="3">Required for mitochondrial cytochrome c oxidase (COX) assembly and respiration.</text>
</comment>
<evidence type="ECO:0000256" key="2">
    <source>
        <dbReference type="ARBA" id="ARBA00023157"/>
    </source>
</evidence>
<keyword evidence="3" id="KW-0999">Mitochondrion inner membrane</keyword>
<keyword evidence="6" id="KW-1185">Reference proteome</keyword>
<organism evidence="5 6">
    <name type="scientific">Cutaneotrichosporon cavernicola</name>
    <dbReference type="NCBI Taxonomy" id="279322"/>
    <lineage>
        <taxon>Eukaryota</taxon>
        <taxon>Fungi</taxon>
        <taxon>Dikarya</taxon>
        <taxon>Basidiomycota</taxon>
        <taxon>Agaricomycotina</taxon>
        <taxon>Tremellomycetes</taxon>
        <taxon>Trichosporonales</taxon>
        <taxon>Trichosporonaceae</taxon>
        <taxon>Cutaneotrichosporon</taxon>
    </lineage>
</organism>